<protein>
    <submittedName>
        <fullName evidence="8">NAD-reducing hydrogenase subunit HoxE</fullName>
    </submittedName>
</protein>
<dbReference type="InterPro" id="IPR041921">
    <property type="entry name" value="NuoE_N"/>
</dbReference>
<dbReference type="GO" id="GO:0016491">
    <property type="term" value="F:oxidoreductase activity"/>
    <property type="evidence" value="ECO:0007669"/>
    <property type="project" value="InterPro"/>
</dbReference>
<dbReference type="NCBIfam" id="NF005722">
    <property type="entry name" value="PRK07539.1-2"/>
    <property type="match status" value="1"/>
</dbReference>
<feature type="binding site" evidence="7">
    <location>
        <position position="91"/>
    </location>
    <ligand>
        <name>[2Fe-2S] cluster</name>
        <dbReference type="ChEBI" id="CHEBI:190135"/>
    </ligand>
</feature>
<dbReference type="GO" id="GO:0046872">
    <property type="term" value="F:metal ion binding"/>
    <property type="evidence" value="ECO:0007669"/>
    <property type="project" value="UniProtKB-KW"/>
</dbReference>
<evidence type="ECO:0000256" key="3">
    <source>
        <dbReference type="ARBA" id="ARBA00022723"/>
    </source>
</evidence>
<feature type="binding site" evidence="7">
    <location>
        <position position="132"/>
    </location>
    <ligand>
        <name>[2Fe-2S] cluster</name>
        <dbReference type="ChEBI" id="CHEBI:190135"/>
    </ligand>
</feature>
<evidence type="ECO:0000313" key="8">
    <source>
        <dbReference type="EMBL" id="TLD42561.1"/>
    </source>
</evidence>
<evidence type="ECO:0000256" key="1">
    <source>
        <dbReference type="ARBA" id="ARBA00010643"/>
    </source>
</evidence>
<sequence>MQKNVTLNKESSPSVDLAQCRSILSNYSSVTHADLIPILQLIQDAYGYLPQDVLIEISAKTHIPLSKIYGVVTFYSQFYLEPRGKYTIKVCTGTACHIKGAPDIKKKISDVLQIQEGETTPDYKFTYTPVACLGTCFLAPVMMIDGRYYGKLTVEKTEAILKGY</sequence>
<evidence type="ECO:0000313" key="9">
    <source>
        <dbReference type="Proteomes" id="UP000319783"/>
    </source>
</evidence>
<keyword evidence="4 7" id="KW-0408">Iron</keyword>
<dbReference type="FunFam" id="3.40.30.10:FF:000015">
    <property type="entry name" value="NADH-quinone oxidoreductase subunit E"/>
    <property type="match status" value="1"/>
</dbReference>
<dbReference type="Proteomes" id="UP000319783">
    <property type="component" value="Unassembled WGS sequence"/>
</dbReference>
<dbReference type="AlphaFoldDB" id="A0A533QIM8"/>
<gene>
    <name evidence="8" type="ORF">JETT_1117</name>
</gene>
<evidence type="ECO:0000256" key="6">
    <source>
        <dbReference type="ARBA" id="ARBA00034078"/>
    </source>
</evidence>
<dbReference type="SUPFAM" id="SSF52833">
    <property type="entry name" value="Thioredoxin-like"/>
    <property type="match status" value="1"/>
</dbReference>
<keyword evidence="3 7" id="KW-0479">Metal-binding</keyword>
<proteinExistence type="inferred from homology"/>
<dbReference type="PANTHER" id="PTHR43342">
    <property type="entry name" value="NADH-QUINONE OXIDOREDUCTASE, E SUBUNIT"/>
    <property type="match status" value="1"/>
</dbReference>
<dbReference type="GO" id="GO:0051537">
    <property type="term" value="F:2 iron, 2 sulfur cluster binding"/>
    <property type="evidence" value="ECO:0007669"/>
    <property type="project" value="UniProtKB-KW"/>
</dbReference>
<evidence type="ECO:0000256" key="2">
    <source>
        <dbReference type="ARBA" id="ARBA00022714"/>
    </source>
</evidence>
<feature type="binding site" evidence="7">
    <location>
        <position position="136"/>
    </location>
    <ligand>
        <name>[2Fe-2S] cluster</name>
        <dbReference type="ChEBI" id="CHEBI:190135"/>
    </ligand>
</feature>
<dbReference type="InterPro" id="IPR028431">
    <property type="entry name" value="NADP_DH_HndA-like"/>
</dbReference>
<dbReference type="Gene3D" id="1.10.10.1590">
    <property type="entry name" value="NADH-quinone oxidoreductase subunit E"/>
    <property type="match status" value="1"/>
</dbReference>
<comment type="cofactor">
    <cofactor evidence="6">
        <name>[2Fe-2S] cluster</name>
        <dbReference type="ChEBI" id="CHEBI:190135"/>
    </cofactor>
</comment>
<comment type="similarity">
    <text evidence="1">Belongs to the complex I 24 kDa subunit family.</text>
</comment>
<name>A0A533QIM8_9BACT</name>
<feature type="binding site" evidence="7">
    <location>
        <position position="96"/>
    </location>
    <ligand>
        <name>[2Fe-2S] cluster</name>
        <dbReference type="ChEBI" id="CHEBI:190135"/>
    </ligand>
</feature>
<keyword evidence="5 7" id="KW-0411">Iron-sulfur</keyword>
<dbReference type="Pfam" id="PF01257">
    <property type="entry name" value="2Fe-2S_thioredx"/>
    <property type="match status" value="1"/>
</dbReference>
<comment type="cofactor">
    <cofactor evidence="7">
        <name>[2Fe-2S] cluster</name>
        <dbReference type="ChEBI" id="CHEBI:190135"/>
    </cofactor>
    <text evidence="7">Binds 1 [2Fe-2S] cluster.</text>
</comment>
<dbReference type="PIRSF" id="PIRSF000216">
    <property type="entry name" value="NADH_DH_24kDa"/>
    <property type="match status" value="1"/>
</dbReference>
<comment type="caution">
    <text evidence="8">The sequence shown here is derived from an EMBL/GenBank/DDBJ whole genome shotgun (WGS) entry which is preliminary data.</text>
</comment>
<evidence type="ECO:0000256" key="7">
    <source>
        <dbReference type="PIRSR" id="PIRSR000216-1"/>
    </source>
</evidence>
<dbReference type="PROSITE" id="PS01099">
    <property type="entry name" value="COMPLEX1_24K"/>
    <property type="match status" value="1"/>
</dbReference>
<dbReference type="GO" id="GO:0003677">
    <property type="term" value="F:DNA binding"/>
    <property type="evidence" value="ECO:0007669"/>
    <property type="project" value="UniProtKB-KW"/>
</dbReference>
<reference evidence="8 9" key="1">
    <citation type="submission" date="2019-04" db="EMBL/GenBank/DDBJ databases">
        <title>Genome of a novel bacterium Candidatus Jettenia ecosi reconstructed from metagenome of an anammox bioreactor.</title>
        <authorList>
            <person name="Mardanov A.V."/>
            <person name="Beletsky A.V."/>
            <person name="Ravin N.V."/>
            <person name="Botchkova E.A."/>
            <person name="Litti Y.V."/>
            <person name="Nozhevnikova A.N."/>
        </authorList>
    </citation>
    <scope>NUCLEOTIDE SEQUENCE [LARGE SCALE GENOMIC DNA]</scope>
    <source>
        <strain evidence="8">J2</strain>
    </source>
</reference>
<organism evidence="8 9">
    <name type="scientific">Candidatus Jettenia ecosi</name>
    <dbReference type="NCBI Taxonomy" id="2494326"/>
    <lineage>
        <taxon>Bacteria</taxon>
        <taxon>Pseudomonadati</taxon>
        <taxon>Planctomycetota</taxon>
        <taxon>Candidatus Brocadiia</taxon>
        <taxon>Candidatus Brocadiales</taxon>
        <taxon>Candidatus Brocadiaceae</taxon>
        <taxon>Candidatus Jettenia</taxon>
    </lineage>
</organism>
<keyword evidence="8" id="KW-0371">Homeobox</keyword>
<keyword evidence="2 7" id="KW-0001">2Fe-2S</keyword>
<dbReference type="InterPro" id="IPR002023">
    <property type="entry name" value="NuoE-like"/>
</dbReference>
<dbReference type="Gene3D" id="3.40.30.10">
    <property type="entry name" value="Glutaredoxin"/>
    <property type="match status" value="1"/>
</dbReference>
<evidence type="ECO:0000256" key="5">
    <source>
        <dbReference type="ARBA" id="ARBA00023014"/>
    </source>
</evidence>
<dbReference type="InterPro" id="IPR036249">
    <property type="entry name" value="Thioredoxin-like_sf"/>
</dbReference>
<dbReference type="EMBL" id="SULG01000017">
    <property type="protein sequence ID" value="TLD42561.1"/>
    <property type="molecule type" value="Genomic_DNA"/>
</dbReference>
<accession>A0A533QIM8</accession>
<dbReference type="CDD" id="cd03064">
    <property type="entry name" value="TRX_Fd_NuoE"/>
    <property type="match status" value="1"/>
</dbReference>
<dbReference type="PANTHER" id="PTHR43342:SF1">
    <property type="entry name" value="BIFURCATING [FEFE] HYDROGENASE GAMMA SUBUNIT"/>
    <property type="match status" value="1"/>
</dbReference>
<dbReference type="InterPro" id="IPR042128">
    <property type="entry name" value="NuoE_dom"/>
</dbReference>
<evidence type="ECO:0000256" key="4">
    <source>
        <dbReference type="ARBA" id="ARBA00023004"/>
    </source>
</evidence>